<protein>
    <submittedName>
        <fullName evidence="2">Uncharacterized protein</fullName>
    </submittedName>
</protein>
<accession>A0A8E2EXN7</accession>
<evidence type="ECO:0000313" key="3">
    <source>
        <dbReference type="Proteomes" id="UP000250140"/>
    </source>
</evidence>
<evidence type="ECO:0000313" key="2">
    <source>
        <dbReference type="EMBL" id="OCL06563.1"/>
    </source>
</evidence>
<name>A0A8E2EXN7_9PEZI</name>
<gene>
    <name evidence="2" type="ORF">AOQ84DRAFT_74349</name>
</gene>
<proteinExistence type="predicted"/>
<evidence type="ECO:0000256" key="1">
    <source>
        <dbReference type="SAM" id="Phobius"/>
    </source>
</evidence>
<dbReference type="EMBL" id="KV750033">
    <property type="protein sequence ID" value="OCL06563.1"/>
    <property type="molecule type" value="Genomic_DNA"/>
</dbReference>
<dbReference type="Proteomes" id="UP000250140">
    <property type="component" value="Unassembled WGS sequence"/>
</dbReference>
<feature type="transmembrane region" description="Helical" evidence="1">
    <location>
        <begin position="44"/>
        <end position="62"/>
    </location>
</feature>
<reference evidence="2 3" key="1">
    <citation type="journal article" date="2016" name="Nat. Commun.">
        <title>Ectomycorrhizal ecology is imprinted in the genome of the dominant symbiotic fungus Cenococcum geophilum.</title>
        <authorList>
            <consortium name="DOE Joint Genome Institute"/>
            <person name="Peter M."/>
            <person name="Kohler A."/>
            <person name="Ohm R.A."/>
            <person name="Kuo A."/>
            <person name="Krutzmann J."/>
            <person name="Morin E."/>
            <person name="Arend M."/>
            <person name="Barry K.W."/>
            <person name="Binder M."/>
            <person name="Choi C."/>
            <person name="Clum A."/>
            <person name="Copeland A."/>
            <person name="Grisel N."/>
            <person name="Haridas S."/>
            <person name="Kipfer T."/>
            <person name="LaButti K."/>
            <person name="Lindquist E."/>
            <person name="Lipzen A."/>
            <person name="Maire R."/>
            <person name="Meier B."/>
            <person name="Mihaltcheva S."/>
            <person name="Molinier V."/>
            <person name="Murat C."/>
            <person name="Poggeler S."/>
            <person name="Quandt C.A."/>
            <person name="Sperisen C."/>
            <person name="Tritt A."/>
            <person name="Tisserant E."/>
            <person name="Crous P.W."/>
            <person name="Henrissat B."/>
            <person name="Nehls U."/>
            <person name="Egli S."/>
            <person name="Spatafora J.W."/>
            <person name="Grigoriev I.V."/>
            <person name="Martin F.M."/>
        </authorList>
    </citation>
    <scope>NUCLEOTIDE SEQUENCE [LARGE SCALE GENOMIC DNA]</scope>
    <source>
        <strain evidence="2 3">CBS 207.34</strain>
    </source>
</reference>
<organism evidence="2 3">
    <name type="scientific">Glonium stellatum</name>
    <dbReference type="NCBI Taxonomy" id="574774"/>
    <lineage>
        <taxon>Eukaryota</taxon>
        <taxon>Fungi</taxon>
        <taxon>Dikarya</taxon>
        <taxon>Ascomycota</taxon>
        <taxon>Pezizomycotina</taxon>
        <taxon>Dothideomycetes</taxon>
        <taxon>Pleosporomycetidae</taxon>
        <taxon>Gloniales</taxon>
        <taxon>Gloniaceae</taxon>
        <taxon>Glonium</taxon>
    </lineage>
</organism>
<keyword evidence="1" id="KW-0812">Transmembrane</keyword>
<keyword evidence="1" id="KW-1133">Transmembrane helix</keyword>
<dbReference type="OrthoDB" id="3688094at2759"/>
<dbReference type="AlphaFoldDB" id="A0A8E2EXN7"/>
<sequence>MGSTGSTTFKVSLLHTLDKTTHCTALEPSFGPIANSPELSPSIYWFYSCALLNDIVYIYIYVDKQMPHHPCIGILLVYSGREEALGQWRFNRDIEEITPSGPIYLCMDRTKIGPYVKSIVGESPSEEGDWRKIDMAGKISWWFTFQCSQVVIEQGAF</sequence>
<keyword evidence="3" id="KW-1185">Reference proteome</keyword>
<keyword evidence="1" id="KW-0472">Membrane</keyword>